<evidence type="ECO:0000313" key="4">
    <source>
        <dbReference type="Proteomes" id="UP001597402"/>
    </source>
</evidence>
<keyword evidence="3" id="KW-0413">Isomerase</keyword>
<dbReference type="Gene3D" id="1.20.120.450">
    <property type="entry name" value="dinb family like domain"/>
    <property type="match status" value="1"/>
</dbReference>
<dbReference type="PANTHER" id="PTHR40758">
    <property type="entry name" value="CONSERVED PROTEIN"/>
    <property type="match status" value="1"/>
</dbReference>
<dbReference type="Pfam" id="PF11716">
    <property type="entry name" value="MDMPI_N"/>
    <property type="match status" value="1"/>
</dbReference>
<keyword evidence="4" id="KW-1185">Reference proteome</keyword>
<evidence type="ECO:0000259" key="2">
    <source>
        <dbReference type="Pfam" id="PF11716"/>
    </source>
</evidence>
<dbReference type="InterPro" id="IPR010872">
    <property type="entry name" value="MDMPI_C-term_domain"/>
</dbReference>
<dbReference type="EMBL" id="JBHUHP010000008">
    <property type="protein sequence ID" value="MFD2091388.1"/>
    <property type="molecule type" value="Genomic_DNA"/>
</dbReference>
<dbReference type="GO" id="GO:0016853">
    <property type="term" value="F:isomerase activity"/>
    <property type="evidence" value="ECO:0007669"/>
    <property type="project" value="UniProtKB-KW"/>
</dbReference>
<dbReference type="Proteomes" id="UP001597402">
    <property type="component" value="Unassembled WGS sequence"/>
</dbReference>
<dbReference type="NCBIfam" id="TIGR03083">
    <property type="entry name" value="maleylpyruvate isomerase family mycothiol-dependent enzyme"/>
    <property type="match status" value="1"/>
</dbReference>
<dbReference type="RefSeq" id="WP_376873623.1">
    <property type="nucleotide sequence ID" value="NZ_JBHUHP010000008.1"/>
</dbReference>
<evidence type="ECO:0000259" key="1">
    <source>
        <dbReference type="Pfam" id="PF07398"/>
    </source>
</evidence>
<dbReference type="InterPro" id="IPR024344">
    <property type="entry name" value="MDMPI_metal-binding"/>
</dbReference>
<dbReference type="Pfam" id="PF07398">
    <property type="entry name" value="MDMPI_C"/>
    <property type="match status" value="1"/>
</dbReference>
<evidence type="ECO:0000313" key="3">
    <source>
        <dbReference type="EMBL" id="MFD2091388.1"/>
    </source>
</evidence>
<feature type="domain" description="MDMPI C-terminal" evidence="1">
    <location>
        <begin position="163"/>
        <end position="241"/>
    </location>
</feature>
<proteinExistence type="predicted"/>
<accession>A0ABW4X9T6</accession>
<dbReference type="SUPFAM" id="SSF109854">
    <property type="entry name" value="DinB/YfiT-like putative metalloenzymes"/>
    <property type="match status" value="1"/>
</dbReference>
<feature type="domain" description="Mycothiol-dependent maleylpyruvate isomerase metal-binding" evidence="2">
    <location>
        <begin position="28"/>
        <end position="147"/>
    </location>
</feature>
<dbReference type="InterPro" id="IPR017517">
    <property type="entry name" value="Maleyloyr_isom"/>
</dbReference>
<gene>
    <name evidence="3" type="ORF">ACFSHS_07335</name>
</gene>
<dbReference type="InterPro" id="IPR034660">
    <property type="entry name" value="DinB/YfiT-like"/>
</dbReference>
<reference evidence="4" key="1">
    <citation type="journal article" date="2019" name="Int. J. Syst. Evol. Microbiol.">
        <title>The Global Catalogue of Microorganisms (GCM) 10K type strain sequencing project: providing services to taxonomists for standard genome sequencing and annotation.</title>
        <authorList>
            <consortium name="The Broad Institute Genomics Platform"/>
            <consortium name="The Broad Institute Genome Sequencing Center for Infectious Disease"/>
            <person name="Wu L."/>
            <person name="Ma J."/>
        </authorList>
    </citation>
    <scope>NUCLEOTIDE SEQUENCE [LARGE SCALE GENOMIC DNA]</scope>
    <source>
        <strain evidence="4">JCM 3338</strain>
    </source>
</reference>
<protein>
    <submittedName>
        <fullName evidence="3">Maleylpyruvate isomerase family mycothiol-dependent enzyme</fullName>
    </submittedName>
</protein>
<sequence>MRRGVVRRGVVRRGVMELDEYLPVLEKANARFAGAAAEAVLEHGWAAPVPGCPGWRLADLVWHLSEVQHFWSWVVKTRAPDPSTYVEPPRHPDDELLGFLAAQNAELELVLAGADPAERVWTWAPQQDVAFVLRRQALEATIHTVDVEQVLGDVRPIPTAVGLDGLDEWLDVMVPGALPDGPPENAHPVVFHAVDADAERTLFPGSKPFPIAALTGTAGDLLLAVWRRVPLEVLTVDGDGLQAAAMIDLVRLE</sequence>
<dbReference type="PANTHER" id="PTHR40758:SF1">
    <property type="entry name" value="CONSERVED PROTEIN"/>
    <property type="match status" value="1"/>
</dbReference>
<organism evidence="3 4">
    <name type="scientific">Blastococcus deserti</name>
    <dbReference type="NCBI Taxonomy" id="2259033"/>
    <lineage>
        <taxon>Bacteria</taxon>
        <taxon>Bacillati</taxon>
        <taxon>Actinomycetota</taxon>
        <taxon>Actinomycetes</taxon>
        <taxon>Geodermatophilales</taxon>
        <taxon>Geodermatophilaceae</taxon>
        <taxon>Blastococcus</taxon>
    </lineage>
</organism>
<name>A0ABW4X9T6_9ACTN</name>
<comment type="caution">
    <text evidence="3">The sequence shown here is derived from an EMBL/GenBank/DDBJ whole genome shotgun (WGS) entry which is preliminary data.</text>
</comment>